<dbReference type="AlphaFoldDB" id="A0A7N0TRQ1"/>
<sequence length="543" mass="60797">MSSNHKTISLAPSAPWTVTWESQSRTPILRLLIFDSRTNPKLECEDLQIRLVLEESSVLVTWVDENEAQVLLRVPLPRPVLLDAEAPLSFKAADDHIEVKLLLLLPVDHPIVLSFNEGEDSDLMKPLTMDSDLSALTSGEALSFYCRNCSTKLTSNPISCFVEMPSTDWRESADNWFGGCCCSFGGVSEKLVNGYAISYSCVTGKCLVNSTTVVICKDDLEESLVMEWESNDKKEHDMDGTFGRLHENQYGEDVSPISKHLNDKFSSLSVVDKTTKAEQTGDNTFCQLPLLNDSENSAEVQPSQEIHTNCSCSTSESCSVGEGLNDNFTPDKKFLLNGFLENIFMIRSSHVSKAVKWVEILCPKCSFLLGAYPSYASENEPLDGGMRFFKYCISSCSQPDGLMNVFRKYTLERMFTSQLLENAKDELMFRTLVRDIKSKAPALQIVMLNPNSWSYSGCCSGIANSESNIELRPVMKALFSHSSHITEFPTSQMENWVRNNDADEVYMFAEQIKELIDLLEEGKTSMPLSYTNLQGLPLSSLRR</sequence>
<dbReference type="GO" id="GO:0000151">
    <property type="term" value="C:ubiquitin ligase complex"/>
    <property type="evidence" value="ECO:0007669"/>
    <property type="project" value="TreeGrafter"/>
</dbReference>
<dbReference type="PANTHER" id="PTHR31531">
    <property type="entry name" value="E3 UBIQUITIN-PROTEIN LIGASE E3D FAMILY MEMBER"/>
    <property type="match status" value="1"/>
</dbReference>
<reference evidence="1" key="1">
    <citation type="submission" date="2021-01" db="UniProtKB">
        <authorList>
            <consortium name="EnsemblPlants"/>
        </authorList>
    </citation>
    <scope>IDENTIFICATION</scope>
</reference>
<dbReference type="GO" id="GO:0000209">
    <property type="term" value="P:protein polyubiquitination"/>
    <property type="evidence" value="ECO:0007669"/>
    <property type="project" value="TreeGrafter"/>
</dbReference>
<dbReference type="EnsemblPlants" id="Kaladp0043s0273.1.v1.1">
    <property type="protein sequence ID" value="Kaladp0043s0273.1.v1.1"/>
    <property type="gene ID" value="Kaladp0043s0273.v1.1"/>
</dbReference>
<accession>A0A7N0TRQ1</accession>
<dbReference type="GO" id="GO:0006513">
    <property type="term" value="P:protein monoubiquitination"/>
    <property type="evidence" value="ECO:0007669"/>
    <property type="project" value="TreeGrafter"/>
</dbReference>
<organism evidence="1 2">
    <name type="scientific">Kalanchoe fedtschenkoi</name>
    <name type="common">Lavender scallops</name>
    <name type="synonym">South American air plant</name>
    <dbReference type="NCBI Taxonomy" id="63787"/>
    <lineage>
        <taxon>Eukaryota</taxon>
        <taxon>Viridiplantae</taxon>
        <taxon>Streptophyta</taxon>
        <taxon>Embryophyta</taxon>
        <taxon>Tracheophyta</taxon>
        <taxon>Spermatophyta</taxon>
        <taxon>Magnoliopsida</taxon>
        <taxon>eudicotyledons</taxon>
        <taxon>Gunneridae</taxon>
        <taxon>Pentapetalae</taxon>
        <taxon>Saxifragales</taxon>
        <taxon>Crassulaceae</taxon>
        <taxon>Kalanchoe</taxon>
    </lineage>
</organism>
<evidence type="ECO:0000313" key="2">
    <source>
        <dbReference type="Proteomes" id="UP000594263"/>
    </source>
</evidence>
<dbReference type="GO" id="GO:0005829">
    <property type="term" value="C:cytosol"/>
    <property type="evidence" value="ECO:0007669"/>
    <property type="project" value="TreeGrafter"/>
</dbReference>
<dbReference type="GO" id="GO:0051865">
    <property type="term" value="P:protein autoubiquitination"/>
    <property type="evidence" value="ECO:0007669"/>
    <property type="project" value="TreeGrafter"/>
</dbReference>
<dbReference type="GO" id="GO:0043161">
    <property type="term" value="P:proteasome-mediated ubiquitin-dependent protein catabolic process"/>
    <property type="evidence" value="ECO:0007669"/>
    <property type="project" value="TreeGrafter"/>
</dbReference>
<name>A0A7N0TRQ1_KALFE</name>
<dbReference type="GO" id="GO:0031624">
    <property type="term" value="F:ubiquitin conjugating enzyme binding"/>
    <property type="evidence" value="ECO:0007669"/>
    <property type="project" value="TreeGrafter"/>
</dbReference>
<evidence type="ECO:0000313" key="1">
    <source>
        <dbReference type="EnsemblPlants" id="Kaladp0043s0273.1.v1.1"/>
    </source>
</evidence>
<dbReference type="Proteomes" id="UP000594263">
    <property type="component" value="Unplaced"/>
</dbReference>
<keyword evidence="2" id="KW-1185">Reference proteome</keyword>
<protein>
    <recommendedName>
        <fullName evidence="3">Ubiquitin-conjugating enzyme E2C-binding protein</fullName>
    </recommendedName>
</protein>
<dbReference type="GO" id="GO:0030332">
    <property type="term" value="F:cyclin binding"/>
    <property type="evidence" value="ECO:0007669"/>
    <property type="project" value="TreeGrafter"/>
</dbReference>
<dbReference type="InterPro" id="IPR019193">
    <property type="entry name" value="UBQ-conj_enz_E2-bd_prot"/>
</dbReference>
<evidence type="ECO:0008006" key="3">
    <source>
        <dbReference type="Google" id="ProtNLM"/>
    </source>
</evidence>
<dbReference type="OMA" id="FGNCCCS"/>
<dbReference type="Gramene" id="Kaladp0043s0273.1.v1.1">
    <property type="protein sequence ID" value="Kaladp0043s0273.1.v1.1"/>
    <property type="gene ID" value="Kaladp0043s0273.v1.1"/>
</dbReference>
<dbReference type="PANTHER" id="PTHR31531:SF2">
    <property type="entry name" value="E3 UBIQUITIN-PROTEIN LIGASE E3D"/>
    <property type="match status" value="1"/>
</dbReference>
<dbReference type="GO" id="GO:0005634">
    <property type="term" value="C:nucleus"/>
    <property type="evidence" value="ECO:0007669"/>
    <property type="project" value="TreeGrafter"/>
</dbReference>
<dbReference type="GO" id="GO:0061630">
    <property type="term" value="F:ubiquitin protein ligase activity"/>
    <property type="evidence" value="ECO:0007669"/>
    <property type="project" value="TreeGrafter"/>
</dbReference>
<proteinExistence type="predicted"/>